<dbReference type="PROSITE" id="PS50330">
    <property type="entry name" value="UIM"/>
    <property type="match status" value="1"/>
</dbReference>
<proteinExistence type="predicted"/>
<evidence type="ECO:0000313" key="2">
    <source>
        <dbReference type="EMBL" id="PKI54027.1"/>
    </source>
</evidence>
<dbReference type="SUPFAM" id="SSF47473">
    <property type="entry name" value="EF-hand"/>
    <property type="match status" value="1"/>
</dbReference>
<gene>
    <name evidence="2" type="ORF">CRG98_025574</name>
</gene>
<protein>
    <recommendedName>
        <fullName evidence="4">EF-hand domain-containing protein</fullName>
    </recommendedName>
</protein>
<evidence type="ECO:0008006" key="4">
    <source>
        <dbReference type="Google" id="ProtNLM"/>
    </source>
</evidence>
<dbReference type="AlphaFoldDB" id="A0A2I0JCR2"/>
<comment type="caution">
    <text evidence="2">The sequence shown here is derived from an EMBL/GenBank/DDBJ whole genome shotgun (WGS) entry which is preliminary data.</text>
</comment>
<evidence type="ECO:0000313" key="3">
    <source>
        <dbReference type="Proteomes" id="UP000233551"/>
    </source>
</evidence>
<feature type="region of interest" description="Disordered" evidence="1">
    <location>
        <begin position="54"/>
        <end position="143"/>
    </location>
</feature>
<dbReference type="STRING" id="22663.A0A2I0JCR2"/>
<feature type="compositionally biased region" description="Basic and acidic residues" evidence="1">
    <location>
        <begin position="166"/>
        <end position="187"/>
    </location>
</feature>
<sequence length="325" mass="36068">MPRRRSSRAGPQREEEVPEGSGPPAGSKGLSEYEIQRLSRIEENRKRMAALGLPKIASSLMESPSRRSARKVDDKGKRKLDDEDKDYEPDPDEAGGVDDDDDDEDEEYSAPGSTRKKGKRRMSTPKRKTPVKKVPIKSDSVDDDDELMQAIALSLRGNNEIASPGKVEDVDPKGRARRTEVRGESRKGKSRSLFSSRVKMTEDEVILHFFQFDEAGKGSINMKDLAKVATAHDFTWTDKELLDMIHCFDADGDGKDGQTIAGQGLWRSSYGLNRTLTGMNPLVPHSWTSFLGRSVMKKAALALLSEWKAGAGDACPLIGLHWNYC</sequence>
<feature type="compositionally biased region" description="Basic and acidic residues" evidence="1">
    <location>
        <begin position="70"/>
        <end position="82"/>
    </location>
</feature>
<feature type="region of interest" description="Disordered" evidence="1">
    <location>
        <begin position="1"/>
        <end position="33"/>
    </location>
</feature>
<accession>A0A2I0JCR2</accession>
<dbReference type="InterPro" id="IPR011992">
    <property type="entry name" value="EF-hand-dom_pair"/>
</dbReference>
<dbReference type="EMBL" id="PGOL01001816">
    <property type="protein sequence ID" value="PKI54027.1"/>
    <property type="molecule type" value="Genomic_DNA"/>
</dbReference>
<name>A0A2I0JCR2_PUNGR</name>
<dbReference type="InterPro" id="IPR003903">
    <property type="entry name" value="UIM_dom"/>
</dbReference>
<keyword evidence="3" id="KW-1185">Reference proteome</keyword>
<feature type="compositionally biased region" description="Acidic residues" evidence="1">
    <location>
        <begin position="83"/>
        <end position="108"/>
    </location>
</feature>
<dbReference type="Gene3D" id="1.10.238.10">
    <property type="entry name" value="EF-hand"/>
    <property type="match status" value="1"/>
</dbReference>
<evidence type="ECO:0000256" key="1">
    <source>
        <dbReference type="SAM" id="MobiDB-lite"/>
    </source>
</evidence>
<feature type="region of interest" description="Disordered" evidence="1">
    <location>
        <begin position="161"/>
        <end position="191"/>
    </location>
</feature>
<feature type="compositionally biased region" description="Basic residues" evidence="1">
    <location>
        <begin position="114"/>
        <end position="135"/>
    </location>
</feature>
<reference evidence="2 3" key="1">
    <citation type="submission" date="2017-11" db="EMBL/GenBank/DDBJ databases">
        <title>De-novo sequencing of pomegranate (Punica granatum L.) genome.</title>
        <authorList>
            <person name="Akparov Z."/>
            <person name="Amiraslanov A."/>
            <person name="Hajiyeva S."/>
            <person name="Abbasov M."/>
            <person name="Kaur K."/>
            <person name="Hamwieh A."/>
            <person name="Solovyev V."/>
            <person name="Salamov A."/>
            <person name="Braich B."/>
            <person name="Kosarev P."/>
            <person name="Mahmoud A."/>
            <person name="Hajiyev E."/>
            <person name="Babayeva S."/>
            <person name="Izzatullayeva V."/>
            <person name="Mammadov A."/>
            <person name="Mammadov A."/>
            <person name="Sharifova S."/>
            <person name="Ojaghi J."/>
            <person name="Eynullazada K."/>
            <person name="Bayramov B."/>
            <person name="Abdulazimova A."/>
            <person name="Shahmuradov I."/>
        </authorList>
    </citation>
    <scope>NUCLEOTIDE SEQUENCE [LARGE SCALE GENOMIC DNA]</scope>
    <source>
        <strain evidence="3">cv. AG2017</strain>
        <tissue evidence="2">Leaf</tissue>
    </source>
</reference>
<dbReference type="Proteomes" id="UP000233551">
    <property type="component" value="Unassembled WGS sequence"/>
</dbReference>
<organism evidence="2 3">
    <name type="scientific">Punica granatum</name>
    <name type="common">Pomegranate</name>
    <dbReference type="NCBI Taxonomy" id="22663"/>
    <lineage>
        <taxon>Eukaryota</taxon>
        <taxon>Viridiplantae</taxon>
        <taxon>Streptophyta</taxon>
        <taxon>Embryophyta</taxon>
        <taxon>Tracheophyta</taxon>
        <taxon>Spermatophyta</taxon>
        <taxon>Magnoliopsida</taxon>
        <taxon>eudicotyledons</taxon>
        <taxon>Gunneridae</taxon>
        <taxon>Pentapetalae</taxon>
        <taxon>rosids</taxon>
        <taxon>malvids</taxon>
        <taxon>Myrtales</taxon>
        <taxon>Lythraceae</taxon>
        <taxon>Punica</taxon>
    </lineage>
</organism>